<feature type="domain" description="HTH lysR-type" evidence="6">
    <location>
        <begin position="9"/>
        <end position="66"/>
    </location>
</feature>
<dbReference type="Pfam" id="PF03466">
    <property type="entry name" value="LysR_substrate"/>
    <property type="match status" value="1"/>
</dbReference>
<dbReference type="CDD" id="cd08432">
    <property type="entry name" value="PBP2_GcdR_TrpI_HvrB_AmpR_like"/>
    <property type="match status" value="1"/>
</dbReference>
<sequence>MRKMKRGRLPLTALRSFEAAGRHLSFSRAAQELYVSQAAISRQIRELETLVGRTLFTRLHRNVELTGAGQALLSQLTQSFDEIDRRITEIIAGPPSDMVVVSTEPFLANSWLLPRLNRFHAIRPDVDVSVDVGTNVADLRRAGNELAIRHSFTRSSWPGTQSRYLFDSRASPLIAPSLMASGPPLQDPADLGHYTLLHLENRDYWPQWFQAAGVVGVAAQRGPLFPDGAMATRAAVLGQGVTLGDPLLDSLELEAGRLLRPFELAIPLGTYWLVAPDFERMGEPAQAFIDWLLSEAGTGTGKPTPPALPDSSRSGR</sequence>
<keyword evidence="8" id="KW-1185">Reference proteome</keyword>
<evidence type="ECO:0000313" key="7">
    <source>
        <dbReference type="EMBL" id="MEW9805333.1"/>
    </source>
</evidence>
<dbReference type="InterPro" id="IPR005119">
    <property type="entry name" value="LysR_subst-bd"/>
</dbReference>
<dbReference type="InterPro" id="IPR058163">
    <property type="entry name" value="LysR-type_TF_proteobact-type"/>
</dbReference>
<dbReference type="SUPFAM" id="SSF53850">
    <property type="entry name" value="Periplasmic binding protein-like II"/>
    <property type="match status" value="1"/>
</dbReference>
<dbReference type="InterPro" id="IPR036390">
    <property type="entry name" value="WH_DNA-bd_sf"/>
</dbReference>
<evidence type="ECO:0000256" key="3">
    <source>
        <dbReference type="ARBA" id="ARBA00023125"/>
    </source>
</evidence>
<keyword evidence="2" id="KW-0805">Transcription regulation</keyword>
<dbReference type="InterPro" id="IPR036388">
    <property type="entry name" value="WH-like_DNA-bd_sf"/>
</dbReference>
<feature type="region of interest" description="Disordered" evidence="5">
    <location>
        <begin position="297"/>
        <end position="316"/>
    </location>
</feature>
<dbReference type="Gene3D" id="3.40.190.10">
    <property type="entry name" value="Periplasmic binding protein-like II"/>
    <property type="match status" value="2"/>
</dbReference>
<dbReference type="Gene3D" id="1.10.10.10">
    <property type="entry name" value="Winged helix-like DNA-binding domain superfamily/Winged helix DNA-binding domain"/>
    <property type="match status" value="1"/>
</dbReference>
<gene>
    <name evidence="7" type="ORF">ABUE31_04960</name>
</gene>
<protein>
    <submittedName>
        <fullName evidence="7">LysR substrate-binding domain-containing protein</fullName>
    </submittedName>
</protein>
<dbReference type="Proteomes" id="UP001556196">
    <property type="component" value="Unassembled WGS sequence"/>
</dbReference>
<keyword evidence="4" id="KW-0804">Transcription</keyword>
<dbReference type="EMBL" id="JBFOCI010000001">
    <property type="protein sequence ID" value="MEW9805333.1"/>
    <property type="molecule type" value="Genomic_DNA"/>
</dbReference>
<dbReference type="PANTHER" id="PTHR30537:SF26">
    <property type="entry name" value="GLYCINE CLEAVAGE SYSTEM TRANSCRIPTIONAL ACTIVATOR"/>
    <property type="match status" value="1"/>
</dbReference>
<keyword evidence="3" id="KW-0238">DNA-binding</keyword>
<dbReference type="SUPFAM" id="SSF46785">
    <property type="entry name" value="Winged helix' DNA-binding domain"/>
    <property type="match status" value="1"/>
</dbReference>
<evidence type="ECO:0000256" key="4">
    <source>
        <dbReference type="ARBA" id="ARBA00023163"/>
    </source>
</evidence>
<name>A0ABV3QWM1_9HYPH</name>
<dbReference type="PRINTS" id="PR00039">
    <property type="entry name" value="HTHLYSR"/>
</dbReference>
<dbReference type="InterPro" id="IPR000847">
    <property type="entry name" value="LysR_HTH_N"/>
</dbReference>
<organism evidence="7 8">
    <name type="scientific">Mesorhizobium marinum</name>
    <dbReference type="NCBI Taxonomy" id="3228790"/>
    <lineage>
        <taxon>Bacteria</taxon>
        <taxon>Pseudomonadati</taxon>
        <taxon>Pseudomonadota</taxon>
        <taxon>Alphaproteobacteria</taxon>
        <taxon>Hyphomicrobiales</taxon>
        <taxon>Phyllobacteriaceae</taxon>
        <taxon>Mesorhizobium</taxon>
    </lineage>
</organism>
<dbReference type="PANTHER" id="PTHR30537">
    <property type="entry name" value="HTH-TYPE TRANSCRIPTIONAL REGULATOR"/>
    <property type="match status" value="1"/>
</dbReference>
<accession>A0ABV3QWM1</accession>
<dbReference type="Pfam" id="PF00126">
    <property type="entry name" value="HTH_1"/>
    <property type="match status" value="1"/>
</dbReference>
<reference evidence="7 8" key="1">
    <citation type="submission" date="2024-06" db="EMBL/GenBank/DDBJ databases">
        <authorList>
            <person name="Tuo L."/>
        </authorList>
    </citation>
    <scope>NUCLEOTIDE SEQUENCE [LARGE SCALE GENOMIC DNA]</scope>
    <source>
        <strain evidence="7 8">ZMM04-5</strain>
    </source>
</reference>
<proteinExistence type="inferred from homology"/>
<evidence type="ECO:0000256" key="2">
    <source>
        <dbReference type="ARBA" id="ARBA00023015"/>
    </source>
</evidence>
<comment type="caution">
    <text evidence="7">The sequence shown here is derived from an EMBL/GenBank/DDBJ whole genome shotgun (WGS) entry which is preliminary data.</text>
</comment>
<dbReference type="PROSITE" id="PS50931">
    <property type="entry name" value="HTH_LYSR"/>
    <property type="match status" value="1"/>
</dbReference>
<comment type="similarity">
    <text evidence="1">Belongs to the LysR transcriptional regulatory family.</text>
</comment>
<evidence type="ECO:0000256" key="5">
    <source>
        <dbReference type="SAM" id="MobiDB-lite"/>
    </source>
</evidence>
<evidence type="ECO:0000256" key="1">
    <source>
        <dbReference type="ARBA" id="ARBA00009437"/>
    </source>
</evidence>
<evidence type="ECO:0000313" key="8">
    <source>
        <dbReference type="Proteomes" id="UP001556196"/>
    </source>
</evidence>
<evidence type="ECO:0000259" key="6">
    <source>
        <dbReference type="PROSITE" id="PS50931"/>
    </source>
</evidence>